<dbReference type="GO" id="GO:0016020">
    <property type="term" value="C:membrane"/>
    <property type="evidence" value="ECO:0007669"/>
    <property type="project" value="UniProtKB-SubCell"/>
</dbReference>
<gene>
    <name evidence="6" type="ORF">OGATHE_002533</name>
</gene>
<comment type="subcellular location">
    <subcellularLocation>
        <location evidence="1">Membrane</location>
        <topology evidence="1">Multi-pass membrane protein</topology>
    </subcellularLocation>
</comment>
<dbReference type="RefSeq" id="XP_018211973.1">
    <property type="nucleotide sequence ID" value="XM_018355975.1"/>
</dbReference>
<dbReference type="PANTHER" id="PTHR11654">
    <property type="entry name" value="OLIGOPEPTIDE TRANSPORTER-RELATED"/>
    <property type="match status" value="1"/>
</dbReference>
<dbReference type="Pfam" id="PF00854">
    <property type="entry name" value="PTR2"/>
    <property type="match status" value="1"/>
</dbReference>
<evidence type="ECO:0000313" key="7">
    <source>
        <dbReference type="Proteomes" id="UP000788993"/>
    </source>
</evidence>
<evidence type="ECO:0000256" key="1">
    <source>
        <dbReference type="ARBA" id="ARBA00004141"/>
    </source>
</evidence>
<evidence type="ECO:0000313" key="6">
    <source>
        <dbReference type="EMBL" id="KAH3669721.1"/>
    </source>
</evidence>
<accession>A0A1B7SL01</accession>
<evidence type="ECO:0000256" key="5">
    <source>
        <dbReference type="ARBA" id="ARBA00023136"/>
    </source>
</evidence>
<keyword evidence="5" id="KW-0472">Membrane</keyword>
<dbReference type="InterPro" id="IPR000109">
    <property type="entry name" value="POT_fam"/>
</dbReference>
<sequence>MFSKQESLEPFIEVSDDSSLPKSRVLELSSISLVSNTKHAQKVAINELQDLEDLDFEDSSLRKIPGSIPPVAYLICLVELAERASYYGLTGCLNNFIQRPLPPGSTTGSVLDPTSDQSAGALGLGLGVASFLTQMLSFLAYITPLYGGYVADTKYGKFKSVWVGVTIGFFAHMLLVAASLPFVIKIVWLSMLLTVVSIIGIGFSAGYIKPNLFPLLVDQYAVDGNYIKVLPTGERVIVDRDATLERMSLIYYFFINFGCFVAIFSSIIERAFGFWMTYGFTALVYSVLPIMLIYLKPRLHLSEPTGVSIFEEVILLLKELFQSGWFSRMRHGQFWSIQISAATQKLAPSVTIEDLNTTVQSCAIFLYFIIFNLNDGSIASIQINQAGSMRTSGIPNDMFQSFNPLAILIIIPIQDYLLYPFLRKRRLTFHPVHKITLGFCISATGTLVGACLQYLIYIRSECGWEGASECETVAPISAWWCSLMFGLQATGECFATVTAYELAYTMSSPAMKSFVVALFLCSNAISSIVGEIISFWAHDPNLYAIFMSCALLGYGFALVFLVQFKILHKQFNN</sequence>
<organism evidence="6 7">
    <name type="scientific">Ogataea polymorpha</name>
    <dbReference type="NCBI Taxonomy" id="460523"/>
    <lineage>
        <taxon>Eukaryota</taxon>
        <taxon>Fungi</taxon>
        <taxon>Dikarya</taxon>
        <taxon>Ascomycota</taxon>
        <taxon>Saccharomycotina</taxon>
        <taxon>Pichiomycetes</taxon>
        <taxon>Pichiales</taxon>
        <taxon>Pichiaceae</taxon>
        <taxon>Ogataea</taxon>
    </lineage>
</organism>
<dbReference type="GO" id="GO:0022857">
    <property type="term" value="F:transmembrane transporter activity"/>
    <property type="evidence" value="ECO:0007669"/>
    <property type="project" value="InterPro"/>
</dbReference>
<keyword evidence="3" id="KW-0812">Transmembrane</keyword>
<dbReference type="InterPro" id="IPR036259">
    <property type="entry name" value="MFS_trans_sf"/>
</dbReference>
<dbReference type="EMBL" id="JAEUBD010000983">
    <property type="protein sequence ID" value="KAH3669721.1"/>
    <property type="molecule type" value="Genomic_DNA"/>
</dbReference>
<evidence type="ECO:0000256" key="2">
    <source>
        <dbReference type="ARBA" id="ARBA00005982"/>
    </source>
</evidence>
<keyword evidence="7" id="KW-1185">Reference proteome</keyword>
<protein>
    <submittedName>
        <fullName evidence="6">Uncharacterized protein</fullName>
    </submittedName>
</protein>
<reference evidence="6" key="1">
    <citation type="journal article" date="2021" name="Open Biol.">
        <title>Shared evolutionary footprints suggest mitochondrial oxidative damage underlies multiple complex I losses in fungi.</title>
        <authorList>
            <person name="Schikora-Tamarit M.A."/>
            <person name="Marcet-Houben M."/>
            <person name="Nosek J."/>
            <person name="Gabaldon T."/>
        </authorList>
    </citation>
    <scope>NUCLEOTIDE SEQUENCE</scope>
    <source>
        <strain evidence="6">NCAIM Y.01608</strain>
    </source>
</reference>
<dbReference type="Proteomes" id="UP000788993">
    <property type="component" value="Unassembled WGS sequence"/>
</dbReference>
<reference evidence="6" key="2">
    <citation type="submission" date="2021-01" db="EMBL/GenBank/DDBJ databases">
        <authorList>
            <person name="Schikora-Tamarit M.A."/>
        </authorList>
    </citation>
    <scope>NUCLEOTIDE SEQUENCE</scope>
    <source>
        <strain evidence="6">NCAIM Y.01608</strain>
    </source>
</reference>
<proteinExistence type="inferred from homology"/>
<comment type="caution">
    <text evidence="6">The sequence shown here is derived from an EMBL/GenBank/DDBJ whole genome shotgun (WGS) entry which is preliminary data.</text>
</comment>
<evidence type="ECO:0000256" key="4">
    <source>
        <dbReference type="ARBA" id="ARBA00022989"/>
    </source>
</evidence>
<comment type="similarity">
    <text evidence="2">Belongs to the major facilitator superfamily. Proton-dependent oligopeptide transporter (POT/PTR) (TC 2.A.17) family.</text>
</comment>
<evidence type="ECO:0000256" key="3">
    <source>
        <dbReference type="ARBA" id="ARBA00022692"/>
    </source>
</evidence>
<dbReference type="AlphaFoldDB" id="A0A1B7SL01"/>
<name>A0A1B7SL01_9ASCO</name>
<dbReference type="Gene3D" id="1.20.1250.20">
    <property type="entry name" value="MFS general substrate transporter like domains"/>
    <property type="match status" value="1"/>
</dbReference>
<keyword evidence="4" id="KW-1133">Transmembrane helix</keyword>